<dbReference type="CDD" id="cd05254">
    <property type="entry name" value="dTDP_HR_like_SDR_e"/>
    <property type="match status" value="1"/>
</dbReference>
<protein>
    <recommendedName>
        <fullName evidence="2">dTDP-4-dehydrorhamnose reductase</fullName>
        <ecNumber evidence="2">1.1.1.133</ecNumber>
    </recommendedName>
</protein>
<accession>A0ABS4I7U1</accession>
<dbReference type="Gene3D" id="3.40.50.720">
    <property type="entry name" value="NAD(P)-binding Rossmann-like Domain"/>
    <property type="match status" value="1"/>
</dbReference>
<sequence>MMRRIALLGANGQLGSDIRSQFAGNNHYEIIAVTRDQLNVEDTESIIPFLEKLGPFHILINCTAFHNTEQCETEPLKALMVNAVAVLRMATFCKQYGITLIHFSTDYVFDGVKGTPYTEEDEPHPLNVYGNSKASGEKVIADYLDHYFIFRVSSLYGIAGSSGKGGNFIETMLRLVKQGKPVSVVNDVVMSPTHTLDVARAIKFFIDENVSEYGIYHCSGEGACSWYELATQAFSLCELTYEATPVPSSQYPSVCQRPAYSVLDNGKMNRIYPMPEWKSSLREYLQLKGYTGDQG</sequence>
<dbReference type="Pfam" id="PF04321">
    <property type="entry name" value="RmlD_sub_bind"/>
    <property type="match status" value="1"/>
</dbReference>
<dbReference type="Proteomes" id="UP001519344">
    <property type="component" value="Unassembled WGS sequence"/>
</dbReference>
<comment type="pathway">
    <text evidence="2">Carbohydrate biosynthesis; dTDP-L-rhamnose biosynthesis.</text>
</comment>
<dbReference type="Gene3D" id="3.90.25.10">
    <property type="entry name" value="UDP-galactose 4-epimerase, domain 1"/>
    <property type="match status" value="1"/>
</dbReference>
<dbReference type="NCBIfam" id="TIGR01214">
    <property type="entry name" value="rmlD"/>
    <property type="match status" value="1"/>
</dbReference>
<dbReference type="PANTHER" id="PTHR10491">
    <property type="entry name" value="DTDP-4-DEHYDRORHAMNOSE REDUCTASE"/>
    <property type="match status" value="1"/>
</dbReference>
<evidence type="ECO:0000313" key="4">
    <source>
        <dbReference type="EMBL" id="MBP1966989.1"/>
    </source>
</evidence>
<name>A0ABS4I7U1_9BACL</name>
<dbReference type="EC" id="1.1.1.133" evidence="2"/>
<keyword evidence="2" id="KW-0521">NADP</keyword>
<comment type="function">
    <text evidence="2">Catalyzes the reduction of dTDP-6-deoxy-L-lyxo-4-hexulose to yield dTDP-L-rhamnose.</text>
</comment>
<keyword evidence="2 4" id="KW-0560">Oxidoreductase</keyword>
<comment type="caution">
    <text evidence="4">The sequence shown here is derived from an EMBL/GenBank/DDBJ whole genome shotgun (WGS) entry which is preliminary data.</text>
</comment>
<dbReference type="InterPro" id="IPR005913">
    <property type="entry name" value="dTDP_dehydrorham_reduct"/>
</dbReference>
<evidence type="ECO:0000256" key="1">
    <source>
        <dbReference type="ARBA" id="ARBA00010944"/>
    </source>
</evidence>
<comment type="similarity">
    <text evidence="1 2">Belongs to the dTDP-4-dehydrorhamnose reductase family.</text>
</comment>
<dbReference type="GO" id="GO:0008831">
    <property type="term" value="F:dTDP-4-dehydrorhamnose reductase activity"/>
    <property type="evidence" value="ECO:0007669"/>
    <property type="project" value="UniProtKB-EC"/>
</dbReference>
<feature type="domain" description="RmlD-like substrate binding" evidence="3">
    <location>
        <begin position="4"/>
        <end position="286"/>
    </location>
</feature>
<dbReference type="PANTHER" id="PTHR10491:SF4">
    <property type="entry name" value="METHIONINE ADENOSYLTRANSFERASE 2 SUBUNIT BETA"/>
    <property type="match status" value="1"/>
</dbReference>
<dbReference type="SUPFAM" id="SSF51735">
    <property type="entry name" value="NAD(P)-binding Rossmann-fold domains"/>
    <property type="match status" value="1"/>
</dbReference>
<organism evidence="4 5">
    <name type="scientific">Paenibacillus aceris</name>
    <dbReference type="NCBI Taxonomy" id="869555"/>
    <lineage>
        <taxon>Bacteria</taxon>
        <taxon>Bacillati</taxon>
        <taxon>Bacillota</taxon>
        <taxon>Bacilli</taxon>
        <taxon>Bacillales</taxon>
        <taxon>Paenibacillaceae</taxon>
        <taxon>Paenibacillus</taxon>
    </lineage>
</organism>
<evidence type="ECO:0000259" key="3">
    <source>
        <dbReference type="Pfam" id="PF04321"/>
    </source>
</evidence>
<reference evidence="4 5" key="1">
    <citation type="submission" date="2021-03" db="EMBL/GenBank/DDBJ databases">
        <title>Genomic Encyclopedia of Type Strains, Phase IV (KMG-IV): sequencing the most valuable type-strain genomes for metagenomic binning, comparative biology and taxonomic classification.</title>
        <authorList>
            <person name="Goeker M."/>
        </authorList>
    </citation>
    <scope>NUCLEOTIDE SEQUENCE [LARGE SCALE GENOMIC DNA]</scope>
    <source>
        <strain evidence="4 5">DSM 24950</strain>
    </source>
</reference>
<gene>
    <name evidence="4" type="ORF">J2Z65_006250</name>
</gene>
<dbReference type="InterPro" id="IPR036291">
    <property type="entry name" value="NAD(P)-bd_dom_sf"/>
</dbReference>
<proteinExistence type="inferred from homology"/>
<evidence type="ECO:0000256" key="2">
    <source>
        <dbReference type="RuleBase" id="RU364082"/>
    </source>
</evidence>
<evidence type="ECO:0000313" key="5">
    <source>
        <dbReference type="Proteomes" id="UP001519344"/>
    </source>
</evidence>
<keyword evidence="5" id="KW-1185">Reference proteome</keyword>
<dbReference type="InterPro" id="IPR029903">
    <property type="entry name" value="RmlD-like-bd"/>
</dbReference>
<dbReference type="EMBL" id="JAGGKV010000027">
    <property type="protein sequence ID" value="MBP1966989.1"/>
    <property type="molecule type" value="Genomic_DNA"/>
</dbReference>